<organism evidence="1 2">
    <name type="scientific">Mucuna pruriens</name>
    <name type="common">Velvet bean</name>
    <name type="synonym">Dolichos pruriens</name>
    <dbReference type="NCBI Taxonomy" id="157652"/>
    <lineage>
        <taxon>Eukaryota</taxon>
        <taxon>Viridiplantae</taxon>
        <taxon>Streptophyta</taxon>
        <taxon>Embryophyta</taxon>
        <taxon>Tracheophyta</taxon>
        <taxon>Spermatophyta</taxon>
        <taxon>Magnoliopsida</taxon>
        <taxon>eudicotyledons</taxon>
        <taxon>Gunneridae</taxon>
        <taxon>Pentapetalae</taxon>
        <taxon>rosids</taxon>
        <taxon>fabids</taxon>
        <taxon>Fabales</taxon>
        <taxon>Fabaceae</taxon>
        <taxon>Papilionoideae</taxon>
        <taxon>50 kb inversion clade</taxon>
        <taxon>NPAAA clade</taxon>
        <taxon>indigoferoid/millettioid clade</taxon>
        <taxon>Phaseoleae</taxon>
        <taxon>Mucuna</taxon>
    </lineage>
</organism>
<dbReference type="PANTHER" id="PTHR47718:SF2">
    <property type="entry name" value="PROTEIN FAR1-RELATED SEQUENCE 5-LIKE"/>
    <property type="match status" value="1"/>
</dbReference>
<accession>A0A371HTE7</accession>
<name>A0A371HTE7_MUCPR</name>
<dbReference type="AlphaFoldDB" id="A0A371HTE7"/>
<dbReference type="Proteomes" id="UP000257109">
    <property type="component" value="Unassembled WGS sequence"/>
</dbReference>
<reference evidence="1" key="1">
    <citation type="submission" date="2018-05" db="EMBL/GenBank/DDBJ databases">
        <title>Draft genome of Mucuna pruriens seed.</title>
        <authorList>
            <person name="Nnadi N.E."/>
            <person name="Vos R."/>
            <person name="Hasami M.H."/>
            <person name="Devisetty U.K."/>
            <person name="Aguiy J.C."/>
        </authorList>
    </citation>
    <scope>NUCLEOTIDE SEQUENCE [LARGE SCALE GENOMIC DNA]</scope>
    <source>
        <strain evidence="1">JCA_2017</strain>
    </source>
</reference>
<protein>
    <submittedName>
        <fullName evidence="1">Protein FAR1-RELATED SEQUENCE 5</fullName>
    </submittedName>
</protein>
<gene>
    <name evidence="1" type="primary">FRS5</name>
    <name evidence="1" type="ORF">CR513_10030</name>
</gene>
<evidence type="ECO:0000313" key="1">
    <source>
        <dbReference type="EMBL" id="RDY06055.1"/>
    </source>
</evidence>
<dbReference type="PANTHER" id="PTHR47718">
    <property type="entry name" value="OS01G0519700 PROTEIN"/>
    <property type="match status" value="1"/>
</dbReference>
<sequence length="112" mass="13169">MTSQHVNGKLRNVPLEKNKKYVIHEFVKEHNHLLQLLETTHMLASHCKITKVQAYEINLVEHSGLHQKTSFQLMSTHMGHIANVEYIQLDAKNYLKAKRQRSMVYRKVGYLM</sequence>
<feature type="non-terminal residue" evidence="1">
    <location>
        <position position="112"/>
    </location>
</feature>
<proteinExistence type="predicted"/>
<evidence type="ECO:0000313" key="2">
    <source>
        <dbReference type="Proteomes" id="UP000257109"/>
    </source>
</evidence>
<keyword evidence="2" id="KW-1185">Reference proteome</keyword>
<comment type="caution">
    <text evidence="1">The sequence shown here is derived from an EMBL/GenBank/DDBJ whole genome shotgun (WGS) entry which is preliminary data.</text>
</comment>
<dbReference type="EMBL" id="QJKJ01001759">
    <property type="protein sequence ID" value="RDY06055.1"/>
    <property type="molecule type" value="Genomic_DNA"/>
</dbReference>
<dbReference type="OrthoDB" id="688325at2759"/>